<dbReference type="InterPro" id="IPR057446">
    <property type="entry name" value="PH_bac"/>
</dbReference>
<dbReference type="AlphaFoldDB" id="A0A2A9D114"/>
<keyword evidence="3" id="KW-1185">Reference proteome</keyword>
<organism evidence="2 3">
    <name type="scientific">Serinibacter salmoneus</name>
    <dbReference type="NCBI Taxonomy" id="556530"/>
    <lineage>
        <taxon>Bacteria</taxon>
        <taxon>Bacillati</taxon>
        <taxon>Actinomycetota</taxon>
        <taxon>Actinomycetes</taxon>
        <taxon>Micrococcales</taxon>
        <taxon>Beutenbergiaceae</taxon>
        <taxon>Serinibacter</taxon>
    </lineage>
</organism>
<reference evidence="2 3" key="1">
    <citation type="submission" date="2017-10" db="EMBL/GenBank/DDBJ databases">
        <title>Sequencing the genomes of 1000 actinobacteria strains.</title>
        <authorList>
            <person name="Klenk H.-P."/>
        </authorList>
    </citation>
    <scope>NUCLEOTIDE SEQUENCE [LARGE SCALE GENOMIC DNA]</scope>
    <source>
        <strain evidence="2 3">DSM 21801</strain>
    </source>
</reference>
<proteinExistence type="predicted"/>
<evidence type="ECO:0000313" key="3">
    <source>
        <dbReference type="Proteomes" id="UP000224915"/>
    </source>
</evidence>
<sequence>MSRWVGVAIVVVLALLALAAMWWGWRRRAARTGTGLQAEHAGEIGDISLSAVGVYVSSTIAGQWLERITADGLGARSPVTVQVGTRGLALRRGRAGDVVIGEDDLRGARREDGIAGKVTGRGGIVVIRWRGGEVDVDTGLRLRHPDQVDPLISAVNTLTHHTKDAA</sequence>
<dbReference type="RefSeq" id="WP_098468731.1">
    <property type="nucleotide sequence ID" value="NZ_PDJD01000001.1"/>
</dbReference>
<dbReference type="Pfam" id="PF25362">
    <property type="entry name" value="bPH_11"/>
    <property type="match status" value="1"/>
</dbReference>
<name>A0A2A9D114_9MICO</name>
<comment type="caution">
    <text evidence="2">The sequence shown here is derived from an EMBL/GenBank/DDBJ whole genome shotgun (WGS) entry which is preliminary data.</text>
</comment>
<gene>
    <name evidence="2" type="ORF">ATL40_1210</name>
</gene>
<accession>A0A2A9D114</accession>
<feature type="domain" description="PH" evidence="1">
    <location>
        <begin position="44"/>
        <end position="155"/>
    </location>
</feature>
<evidence type="ECO:0000313" key="2">
    <source>
        <dbReference type="EMBL" id="PFG19642.1"/>
    </source>
</evidence>
<evidence type="ECO:0000259" key="1">
    <source>
        <dbReference type="Pfam" id="PF25362"/>
    </source>
</evidence>
<dbReference type="OrthoDB" id="3826692at2"/>
<dbReference type="EMBL" id="PDJD01000001">
    <property type="protein sequence ID" value="PFG19642.1"/>
    <property type="molecule type" value="Genomic_DNA"/>
</dbReference>
<dbReference type="Proteomes" id="UP000224915">
    <property type="component" value="Unassembled WGS sequence"/>
</dbReference>
<protein>
    <recommendedName>
        <fullName evidence="1">PH domain-containing protein</fullName>
    </recommendedName>
</protein>